<dbReference type="EMBL" id="VSSQ01043616">
    <property type="protein sequence ID" value="MPM97322.1"/>
    <property type="molecule type" value="Genomic_DNA"/>
</dbReference>
<organism evidence="1">
    <name type="scientific">bioreactor metagenome</name>
    <dbReference type="NCBI Taxonomy" id="1076179"/>
    <lineage>
        <taxon>unclassified sequences</taxon>
        <taxon>metagenomes</taxon>
        <taxon>ecological metagenomes</taxon>
    </lineage>
</organism>
<sequence>MLASGGNGCQPDARGNAVFCTNLYTGKRGRWERYDVQGVADMAKLPQWAQNAARKLQRKQSREELER</sequence>
<accession>A0A645E9L5</accession>
<protein>
    <submittedName>
        <fullName evidence="1">Uncharacterized protein</fullName>
    </submittedName>
</protein>
<evidence type="ECO:0000313" key="1">
    <source>
        <dbReference type="EMBL" id="MPM97322.1"/>
    </source>
</evidence>
<reference evidence="1" key="1">
    <citation type="submission" date="2019-08" db="EMBL/GenBank/DDBJ databases">
        <authorList>
            <person name="Kucharzyk K."/>
            <person name="Murdoch R.W."/>
            <person name="Higgins S."/>
            <person name="Loffler F."/>
        </authorList>
    </citation>
    <scope>NUCLEOTIDE SEQUENCE</scope>
</reference>
<gene>
    <name evidence="1" type="ORF">SDC9_144495</name>
</gene>
<name>A0A645E9L5_9ZZZZ</name>
<proteinExistence type="predicted"/>
<dbReference type="AlphaFoldDB" id="A0A645E9L5"/>
<comment type="caution">
    <text evidence="1">The sequence shown here is derived from an EMBL/GenBank/DDBJ whole genome shotgun (WGS) entry which is preliminary data.</text>
</comment>